<feature type="compositionally biased region" description="Basic residues" evidence="3">
    <location>
        <begin position="766"/>
        <end position="779"/>
    </location>
</feature>
<evidence type="ECO:0000256" key="2">
    <source>
        <dbReference type="ARBA" id="ARBA00023242"/>
    </source>
</evidence>
<evidence type="ECO:0000313" key="5">
    <source>
        <dbReference type="EMBL" id="KJA23117.1"/>
    </source>
</evidence>
<organism evidence="5 6">
    <name type="scientific">Hypholoma sublateritium (strain FD-334 SS-4)</name>
    <dbReference type="NCBI Taxonomy" id="945553"/>
    <lineage>
        <taxon>Eukaryota</taxon>
        <taxon>Fungi</taxon>
        <taxon>Dikarya</taxon>
        <taxon>Basidiomycota</taxon>
        <taxon>Agaricomycotina</taxon>
        <taxon>Agaricomycetes</taxon>
        <taxon>Agaricomycetidae</taxon>
        <taxon>Agaricales</taxon>
        <taxon>Agaricineae</taxon>
        <taxon>Strophariaceae</taxon>
        <taxon>Hypholoma</taxon>
    </lineage>
</organism>
<accession>A0A0D2L7K9</accession>
<feature type="region of interest" description="Disordered" evidence="3">
    <location>
        <begin position="341"/>
        <end position="364"/>
    </location>
</feature>
<feature type="compositionally biased region" description="Acidic residues" evidence="3">
    <location>
        <begin position="634"/>
        <end position="644"/>
    </location>
</feature>
<evidence type="ECO:0000256" key="3">
    <source>
        <dbReference type="SAM" id="MobiDB-lite"/>
    </source>
</evidence>
<proteinExistence type="predicted"/>
<dbReference type="EMBL" id="KN817545">
    <property type="protein sequence ID" value="KJA23117.1"/>
    <property type="molecule type" value="Genomic_DNA"/>
</dbReference>
<dbReference type="STRING" id="945553.A0A0D2L7K9"/>
<protein>
    <recommendedName>
        <fullName evidence="4">ELYS-like domain-containing protein</fullName>
    </recommendedName>
</protein>
<dbReference type="InterPro" id="IPR025151">
    <property type="entry name" value="ELYS_dom"/>
</dbReference>
<evidence type="ECO:0000256" key="1">
    <source>
        <dbReference type="ARBA" id="ARBA00004123"/>
    </source>
</evidence>
<sequence length="779" mass="85592">MDIDVPQAPRNSPFINYFDVSSNFPWQEPRPEQIRERRAAMLDGLLFDVLLMSGGIEEPYLVYPPDDPQSLQRLLDAIESSTYDTLKKDCLVYFLLKWHQDGRERTFEEQRCIPPQFVALSDAYWHLDTGINVPRAVALLSDARLNRDYASKIMHAISISSDSAALIRRYVQTAKPLLIEPLDIECYALALADSSVMEAWQFIRTFSEGDPMRARLLQKTLEWTVEPTPRPAALSQLLSLPLSTFEEDVFNAFVQKPTPSLKFSGVAILQDLMCVRLIQGGRYTEAIKLDRLFTSITLPRNLQLTKDRSKMVHDIFLALSSTERSMVELELDPNTRRRALLVSNPPSPVRKQAPAQAEEAGDLSLSQSWEDVRVPGIVSTQTTPLREVRVPATTTPKFGGPSNLRTSTSTPLGTPILPLNFNGNASTSKVAPRKSLPLSSSVLGMGGVNPRASLSGVGSRMAFGNGSPAIASPASGIRVALLGAGAPVAHSPRNGFVSASQQQNAFYKPPQQKTNGVKRAFEEDTHRSPERSDALDHDVDMDEGVVMRAGASLREGDPRSNGVDPEDTTPKSKGRRRGRVSAATEEPEEDDASVLQYSVFRASEEPTYPPPNSQPKSQSGRGRRKAPPGSFAPSDDDDAMDEDIEERKPRKTTRSRASAKETHAAPTKPPAKKARQIKAADLSRSIPGGFGDDDDVHDLEEEEEDQVAPLRAISPPRRGARKLRASMSLDSTADEGEGVQTRRRSSRLTMNGSAHDGSPEPGPAPKPKKATRTTKKKKN</sequence>
<name>A0A0D2L7K9_HYPSF</name>
<feature type="compositionally biased region" description="Polar residues" evidence="3">
    <location>
        <begin position="506"/>
        <end position="515"/>
    </location>
</feature>
<feature type="compositionally biased region" description="Acidic residues" evidence="3">
    <location>
        <begin position="691"/>
        <end position="706"/>
    </location>
</feature>
<reference evidence="6" key="1">
    <citation type="submission" date="2014-04" db="EMBL/GenBank/DDBJ databases">
        <title>Evolutionary Origins and Diversification of the Mycorrhizal Mutualists.</title>
        <authorList>
            <consortium name="DOE Joint Genome Institute"/>
            <consortium name="Mycorrhizal Genomics Consortium"/>
            <person name="Kohler A."/>
            <person name="Kuo A."/>
            <person name="Nagy L.G."/>
            <person name="Floudas D."/>
            <person name="Copeland A."/>
            <person name="Barry K.W."/>
            <person name="Cichocki N."/>
            <person name="Veneault-Fourrey C."/>
            <person name="LaButti K."/>
            <person name="Lindquist E.A."/>
            <person name="Lipzen A."/>
            <person name="Lundell T."/>
            <person name="Morin E."/>
            <person name="Murat C."/>
            <person name="Riley R."/>
            <person name="Ohm R."/>
            <person name="Sun H."/>
            <person name="Tunlid A."/>
            <person name="Henrissat B."/>
            <person name="Grigoriev I.V."/>
            <person name="Hibbett D.S."/>
            <person name="Martin F."/>
        </authorList>
    </citation>
    <scope>NUCLEOTIDE SEQUENCE [LARGE SCALE GENOMIC DNA]</scope>
    <source>
        <strain evidence="6">FD-334 SS-4</strain>
    </source>
</reference>
<dbReference type="OrthoDB" id="20729at2759"/>
<dbReference type="AlphaFoldDB" id="A0A0D2L7K9"/>
<dbReference type="GO" id="GO:0005634">
    <property type="term" value="C:nucleus"/>
    <property type="evidence" value="ECO:0007669"/>
    <property type="project" value="UniProtKB-SubCell"/>
</dbReference>
<gene>
    <name evidence="5" type="ORF">HYPSUDRAFT_163737</name>
</gene>
<dbReference type="Pfam" id="PF13934">
    <property type="entry name" value="ELYS"/>
    <property type="match status" value="1"/>
</dbReference>
<feature type="region of interest" description="Disordered" evidence="3">
    <location>
        <begin position="506"/>
        <end position="779"/>
    </location>
</feature>
<comment type="subcellular location">
    <subcellularLocation>
        <location evidence="1">Nucleus</location>
    </subcellularLocation>
</comment>
<feature type="domain" description="ELYS-like" evidence="4">
    <location>
        <begin position="45"/>
        <end position="256"/>
    </location>
</feature>
<keyword evidence="2" id="KW-0539">Nucleus</keyword>
<feature type="compositionally biased region" description="Basic and acidic residues" evidence="3">
    <location>
        <begin position="519"/>
        <end position="538"/>
    </location>
</feature>
<evidence type="ECO:0000259" key="4">
    <source>
        <dbReference type="Pfam" id="PF13934"/>
    </source>
</evidence>
<dbReference type="OMA" id="QMMDELM"/>
<evidence type="ECO:0000313" key="6">
    <source>
        <dbReference type="Proteomes" id="UP000054270"/>
    </source>
</evidence>
<keyword evidence="6" id="KW-1185">Reference proteome</keyword>
<dbReference type="Proteomes" id="UP000054270">
    <property type="component" value="Unassembled WGS sequence"/>
</dbReference>